<dbReference type="Pfam" id="PF05361">
    <property type="entry name" value="PP1_inhibitor"/>
    <property type="match status" value="1"/>
</dbReference>
<feature type="region of interest" description="Disordered" evidence="4">
    <location>
        <begin position="143"/>
        <end position="164"/>
    </location>
</feature>
<name>A0A3B4WTK1_SERLL</name>
<dbReference type="CTD" id="550561"/>
<dbReference type="Ensembl" id="ENSSLDT00000008579.1">
    <property type="protein sequence ID" value="ENSSLDP00000008309.1"/>
    <property type="gene ID" value="ENSSLDG00000006603.1"/>
</dbReference>
<dbReference type="Gene3D" id="1.10.150.220">
    <property type="entry name" value="CPI-17"/>
    <property type="match status" value="1"/>
</dbReference>
<evidence type="ECO:0000313" key="5">
    <source>
        <dbReference type="Ensembl" id="ENSSLDP00000008309.1"/>
    </source>
</evidence>
<feature type="region of interest" description="Disordered" evidence="4">
    <location>
        <begin position="1"/>
        <end position="25"/>
    </location>
</feature>
<dbReference type="GO" id="GO:0004865">
    <property type="term" value="F:protein serine/threonine phosphatase inhibitor activity"/>
    <property type="evidence" value="ECO:0007669"/>
    <property type="project" value="TreeGrafter"/>
</dbReference>
<dbReference type="KEGG" id="slal:111663503"/>
<dbReference type="GO" id="GO:0005737">
    <property type="term" value="C:cytoplasm"/>
    <property type="evidence" value="ECO:0007669"/>
    <property type="project" value="InterPro"/>
</dbReference>
<feature type="compositionally biased region" description="Basic and acidic residues" evidence="4">
    <location>
        <begin position="11"/>
        <end position="20"/>
    </location>
</feature>
<dbReference type="AlphaFoldDB" id="A0A3B4WTK1"/>
<evidence type="ECO:0000256" key="3">
    <source>
        <dbReference type="ARBA" id="ARBA00023272"/>
    </source>
</evidence>
<reference evidence="5" key="1">
    <citation type="submission" date="2025-08" db="UniProtKB">
        <authorList>
            <consortium name="Ensembl"/>
        </authorList>
    </citation>
    <scope>IDENTIFICATION</scope>
</reference>
<dbReference type="Proteomes" id="UP000261360">
    <property type="component" value="Unplaced"/>
</dbReference>
<dbReference type="InterPro" id="IPR008025">
    <property type="entry name" value="CPI-17"/>
</dbReference>
<evidence type="ECO:0000256" key="1">
    <source>
        <dbReference type="ARBA" id="ARBA00005483"/>
    </source>
</evidence>
<evidence type="ECO:0000256" key="2">
    <source>
        <dbReference type="ARBA" id="ARBA00022553"/>
    </source>
</evidence>
<comment type="similarity">
    <text evidence="1">Belongs to the PP1 inhibitor family.</text>
</comment>
<dbReference type="PANTHER" id="PTHR16188:SF4">
    <property type="entry name" value="PROTEIN PHOSPHATASE 1 REGULATORY SUBUNIT 14A"/>
    <property type="match status" value="1"/>
</dbReference>
<dbReference type="RefSeq" id="XP_023273468.1">
    <property type="nucleotide sequence ID" value="XM_023417700.1"/>
</dbReference>
<dbReference type="InterPro" id="IPR036658">
    <property type="entry name" value="CPI-17_sf"/>
</dbReference>
<organism evidence="5 6">
    <name type="scientific">Seriola lalandi dorsalis</name>
    <dbReference type="NCBI Taxonomy" id="1841481"/>
    <lineage>
        <taxon>Eukaryota</taxon>
        <taxon>Metazoa</taxon>
        <taxon>Chordata</taxon>
        <taxon>Craniata</taxon>
        <taxon>Vertebrata</taxon>
        <taxon>Euteleostomi</taxon>
        <taxon>Actinopterygii</taxon>
        <taxon>Neopterygii</taxon>
        <taxon>Teleostei</taxon>
        <taxon>Neoteleostei</taxon>
        <taxon>Acanthomorphata</taxon>
        <taxon>Carangaria</taxon>
        <taxon>Carangiformes</taxon>
        <taxon>Carangidae</taxon>
        <taxon>Seriola</taxon>
    </lineage>
</organism>
<dbReference type="PANTHER" id="PTHR16188">
    <property type="entry name" value="PROTEIN PHOSPHATASE 1 INHIBITOR POTENTIATED BY PROTEIN KINASE C"/>
    <property type="match status" value="1"/>
</dbReference>
<keyword evidence="3" id="KW-0650">Protein phosphatase inhibitor</keyword>
<accession>A0A3B4WTK1</accession>
<sequence length="164" mass="19481">MAHHRTGTTLEKNDEVHSSDLELSPDHGCNIQKRHVRVTVKYNRKELQRRLDVEKWIEESLDRLYSGQEADMPEEVNIDDLIDLPNADQRVKKLQELLRKCRNNTEPFIRQLVEKLEGVPKQDELQSEGIEHPVICHSHYRHEPYHFNNPQQHLHHTRDHNQAL</sequence>
<evidence type="ECO:0000256" key="4">
    <source>
        <dbReference type="SAM" id="MobiDB-lite"/>
    </source>
</evidence>
<keyword evidence="2" id="KW-0597">Phosphoprotein</keyword>
<dbReference type="SUPFAM" id="SSF81790">
    <property type="entry name" value="Myosin phosphatase inhibitor 17kDa protein, CPI-17"/>
    <property type="match status" value="1"/>
</dbReference>
<proteinExistence type="inferred from homology"/>
<keyword evidence="6" id="KW-1185">Reference proteome</keyword>
<dbReference type="GeneID" id="111663503"/>
<dbReference type="STRING" id="1841481.ENSSLDP00000008309"/>
<dbReference type="OrthoDB" id="8193882at2759"/>
<protein>
    <submittedName>
        <fullName evidence="5">Protein phosphatase 1, regulatory (inhibitor) subunit 14Aa</fullName>
    </submittedName>
</protein>
<evidence type="ECO:0000313" key="6">
    <source>
        <dbReference type="Proteomes" id="UP000261360"/>
    </source>
</evidence>
<dbReference type="GeneTree" id="ENSGT00950000182985"/>
<reference evidence="5" key="2">
    <citation type="submission" date="2025-09" db="UniProtKB">
        <authorList>
            <consortium name="Ensembl"/>
        </authorList>
    </citation>
    <scope>IDENTIFICATION</scope>
</reference>